<dbReference type="SUPFAM" id="SSF53822">
    <property type="entry name" value="Periplasmic binding protein-like I"/>
    <property type="match status" value="1"/>
</dbReference>
<evidence type="ECO:0000256" key="4">
    <source>
        <dbReference type="SAM" id="SignalP"/>
    </source>
</evidence>
<reference evidence="6 7" key="1">
    <citation type="journal article" date="2022" name="Environ. Microbiol. Rep.">
        <title>Eco-phylogenetic analyses reveal divergent evolution of vitamin B12 metabolism in the marine bacterial family 'Psychromonadaceae'.</title>
        <authorList>
            <person name="Jin X."/>
            <person name="Yang Y."/>
            <person name="Cao H."/>
            <person name="Gao B."/>
            <person name="Zhao Z."/>
        </authorList>
    </citation>
    <scope>NUCLEOTIDE SEQUENCE [LARGE SCALE GENOMIC DNA]</scope>
    <source>
        <strain evidence="6 7">MKS20</strain>
    </source>
</reference>
<organism evidence="6 7">
    <name type="scientific">Motilimonas cestriensis</name>
    <dbReference type="NCBI Taxonomy" id="2742685"/>
    <lineage>
        <taxon>Bacteria</taxon>
        <taxon>Pseudomonadati</taxon>
        <taxon>Pseudomonadota</taxon>
        <taxon>Gammaproteobacteria</taxon>
        <taxon>Alteromonadales</taxon>
        <taxon>Alteromonadales genera incertae sedis</taxon>
        <taxon>Motilimonas</taxon>
    </lineage>
</organism>
<proteinExistence type="inferred from homology"/>
<keyword evidence="7" id="KW-1185">Reference proteome</keyword>
<dbReference type="InterPro" id="IPR028082">
    <property type="entry name" value="Peripla_BP_I"/>
</dbReference>
<sequence>MRIFNVVLFLAALIASFYSIAASINNAKILVVPKGMSTTFWQSVQAGANAASAEHSQKIIWRGPYNDTDLEAQIAIIRNYLDSEIEVLVIAPIDAHLLAPFVLQYQRRGKKVVVFDSALIGADIASFVATDNFTAGVQLVETLYPKFPDEPEVLIVQNVAGHASTEDRVAGFNESLKKYGVQKLHFIEGGATKGSALHATRLALAKHEKINVILTPNEATTEGAALAIRKLGHKDILMGGFDINAVIYSHLQLGVIDSLVLQDPYKIGYMAIEQGVKLLEKQVPMKEIFTPIIIINRQSIIQPDKYEFIRQFLVEPGPAR</sequence>
<dbReference type="Gene3D" id="3.40.50.2300">
    <property type="match status" value="2"/>
</dbReference>
<evidence type="ECO:0000313" key="6">
    <source>
        <dbReference type="EMBL" id="MCE2594848.1"/>
    </source>
</evidence>
<evidence type="ECO:0000256" key="2">
    <source>
        <dbReference type="ARBA" id="ARBA00007639"/>
    </source>
</evidence>
<dbReference type="EMBL" id="JAIMJA010000007">
    <property type="protein sequence ID" value="MCE2594848.1"/>
    <property type="molecule type" value="Genomic_DNA"/>
</dbReference>
<evidence type="ECO:0000313" key="7">
    <source>
        <dbReference type="Proteomes" id="UP001201273"/>
    </source>
</evidence>
<comment type="subcellular location">
    <subcellularLocation>
        <location evidence="1">Cell envelope</location>
    </subcellularLocation>
</comment>
<protein>
    <submittedName>
        <fullName evidence="6">Substrate-binding domain-containing protein</fullName>
    </submittedName>
</protein>
<dbReference type="PANTHER" id="PTHR46847">
    <property type="entry name" value="D-ALLOSE-BINDING PERIPLASMIC PROTEIN-RELATED"/>
    <property type="match status" value="1"/>
</dbReference>
<comment type="caution">
    <text evidence="6">The sequence shown here is derived from an EMBL/GenBank/DDBJ whole genome shotgun (WGS) entry which is preliminary data.</text>
</comment>
<evidence type="ECO:0000256" key="1">
    <source>
        <dbReference type="ARBA" id="ARBA00004196"/>
    </source>
</evidence>
<accession>A0ABS8W9F4</accession>
<dbReference type="PANTHER" id="PTHR46847:SF1">
    <property type="entry name" value="D-ALLOSE-BINDING PERIPLASMIC PROTEIN-RELATED"/>
    <property type="match status" value="1"/>
</dbReference>
<evidence type="ECO:0000256" key="3">
    <source>
        <dbReference type="ARBA" id="ARBA00022729"/>
    </source>
</evidence>
<dbReference type="Pfam" id="PF13407">
    <property type="entry name" value="Peripla_BP_4"/>
    <property type="match status" value="1"/>
</dbReference>
<gene>
    <name evidence="6" type="ORF">K6Y31_08480</name>
</gene>
<dbReference type="InterPro" id="IPR025997">
    <property type="entry name" value="SBP_2_dom"/>
</dbReference>
<dbReference type="RefSeq" id="WP_233052360.1">
    <property type="nucleotide sequence ID" value="NZ_JAIMJA010000007.1"/>
</dbReference>
<feature type="domain" description="Periplasmic binding protein" evidence="5">
    <location>
        <begin position="29"/>
        <end position="281"/>
    </location>
</feature>
<keyword evidence="3 4" id="KW-0732">Signal</keyword>
<comment type="similarity">
    <text evidence="2">Belongs to the bacterial solute-binding protein 2 family.</text>
</comment>
<name>A0ABS8W9F4_9GAMM</name>
<evidence type="ECO:0000259" key="5">
    <source>
        <dbReference type="Pfam" id="PF13407"/>
    </source>
</evidence>
<feature type="chain" id="PRO_5047409969" evidence="4">
    <location>
        <begin position="22"/>
        <end position="320"/>
    </location>
</feature>
<dbReference type="Proteomes" id="UP001201273">
    <property type="component" value="Unassembled WGS sequence"/>
</dbReference>
<feature type="signal peptide" evidence="4">
    <location>
        <begin position="1"/>
        <end position="21"/>
    </location>
</feature>